<reference evidence="1 2" key="1">
    <citation type="submission" date="2009-02" db="EMBL/GenBank/DDBJ databases">
        <authorList>
            <person name="Fulton L."/>
            <person name="Clifton S."/>
            <person name="Fulton B."/>
            <person name="Xu J."/>
            <person name="Minx P."/>
            <person name="Pepin K.H."/>
            <person name="Johnson M."/>
            <person name="Bhonagiri V."/>
            <person name="Nash W.E."/>
            <person name="Mardis E.R."/>
            <person name="Wilson R.K."/>
        </authorList>
    </citation>
    <scope>NUCLEOTIDE SEQUENCE [LARGE SCALE GENOMIC DNA]</scope>
    <source>
        <strain evidence="1 2">ATCC 27758</strain>
    </source>
</reference>
<accession>C0BEN5</accession>
<gene>
    <name evidence="1" type="ORF">COPCOM_03647</name>
</gene>
<protein>
    <submittedName>
        <fullName evidence="1">Uncharacterized protein</fullName>
    </submittedName>
</protein>
<dbReference type="EMBL" id="ABVR01000045">
    <property type="protein sequence ID" value="EEG88312.1"/>
    <property type="molecule type" value="Genomic_DNA"/>
</dbReference>
<organism evidence="1 2">
    <name type="scientific">Coprococcus comes ATCC 27758</name>
    <dbReference type="NCBI Taxonomy" id="470146"/>
    <lineage>
        <taxon>Bacteria</taxon>
        <taxon>Bacillati</taxon>
        <taxon>Bacillota</taxon>
        <taxon>Clostridia</taxon>
        <taxon>Lachnospirales</taxon>
        <taxon>Lachnospiraceae</taxon>
        <taxon>Coprococcus</taxon>
    </lineage>
</organism>
<dbReference type="Proteomes" id="UP000003793">
    <property type="component" value="Unassembled WGS sequence"/>
</dbReference>
<dbReference type="HOGENOM" id="CLU_3134516_0_0_9"/>
<dbReference type="AlphaFoldDB" id="C0BEN5"/>
<reference evidence="1 2" key="2">
    <citation type="submission" date="2009-03" db="EMBL/GenBank/DDBJ databases">
        <title>Draft genome sequence of Coprococcus comes (ATCC 27758).</title>
        <authorList>
            <person name="Sudarsanam P."/>
            <person name="Ley R."/>
            <person name="Guruge J."/>
            <person name="Turnbaugh P.J."/>
            <person name="Mahowald M."/>
            <person name="Liep D."/>
            <person name="Gordon J."/>
        </authorList>
    </citation>
    <scope>NUCLEOTIDE SEQUENCE [LARGE SCALE GENOMIC DNA]</scope>
    <source>
        <strain evidence="1 2">ATCC 27758</strain>
    </source>
</reference>
<comment type="caution">
    <text evidence="1">The sequence shown here is derived from an EMBL/GenBank/DDBJ whole genome shotgun (WGS) entry which is preliminary data.</text>
</comment>
<proteinExistence type="predicted"/>
<evidence type="ECO:0000313" key="1">
    <source>
        <dbReference type="EMBL" id="EEG88312.1"/>
    </source>
</evidence>
<sequence length="49" mass="5690">MTCRMSAGWKINCVQIQFFVQWRRNSGIVEAIAEHDSRPKRFVGMVCTT</sequence>
<name>C0BEN5_9FIRM</name>
<evidence type="ECO:0000313" key="2">
    <source>
        <dbReference type="Proteomes" id="UP000003793"/>
    </source>
</evidence>